<proteinExistence type="predicted"/>
<dbReference type="Proteomes" id="UP001548189">
    <property type="component" value="Unassembled WGS sequence"/>
</dbReference>
<evidence type="ECO:0000313" key="2">
    <source>
        <dbReference type="Proteomes" id="UP001548189"/>
    </source>
</evidence>
<reference evidence="1 2" key="1">
    <citation type="submission" date="2024-06" db="EMBL/GenBank/DDBJ databases">
        <authorList>
            <person name="Li F."/>
        </authorList>
    </citation>
    <scope>NUCLEOTIDE SEQUENCE [LARGE SCALE GENOMIC DNA]</scope>
    <source>
        <strain evidence="1 2">GXAS 311</strain>
    </source>
</reference>
<keyword evidence="2" id="KW-1185">Reference proteome</keyword>
<comment type="caution">
    <text evidence="1">The sequence shown here is derived from an EMBL/GenBank/DDBJ whole genome shotgun (WGS) entry which is preliminary data.</text>
</comment>
<gene>
    <name evidence="1" type="ORF">ABVT43_05645</name>
</gene>
<dbReference type="EMBL" id="JBEVCJ010000004">
    <property type="protein sequence ID" value="MET1254604.1"/>
    <property type="molecule type" value="Genomic_DNA"/>
</dbReference>
<accession>A0ABV2BRP9</accession>
<name>A0ABV2BRP9_9GAMM</name>
<dbReference type="Pfam" id="PF11185">
    <property type="entry name" value="DUF2971"/>
    <property type="match status" value="1"/>
</dbReference>
<sequence>MYSSSLYKIKPLDRRNIENIANDEIWVPQASSLNDPYDCSILPHLKTDIEINELQELLNELANEAEIFNHVVNAEYFEAKSKQDKNWIAHQTVCQRIKSIGILSFIDTPYNIVTWSHYGNEHKGICIEFSPVSDNYLERFKIYLGGYRLQSVSYTNNIPRIDWHEFLRSPRILLEIILRTKFRDWSYENESRIITYNESGNKALKLEKLGLKMTKVFVGCEVEESDELALLEDVCTRKNIPLQKLERLHYSYGLQNMECYE</sequence>
<evidence type="ECO:0000313" key="1">
    <source>
        <dbReference type="EMBL" id="MET1254604.1"/>
    </source>
</evidence>
<organism evidence="1 2">
    <name type="scientific">Aliikangiella maris</name>
    <dbReference type="NCBI Taxonomy" id="3162458"/>
    <lineage>
        <taxon>Bacteria</taxon>
        <taxon>Pseudomonadati</taxon>
        <taxon>Pseudomonadota</taxon>
        <taxon>Gammaproteobacteria</taxon>
        <taxon>Oceanospirillales</taxon>
        <taxon>Pleioneaceae</taxon>
        <taxon>Aliikangiella</taxon>
    </lineage>
</organism>
<protein>
    <submittedName>
        <fullName evidence="1">DUF2971 domain-containing protein</fullName>
    </submittedName>
</protein>
<dbReference type="InterPro" id="IPR021352">
    <property type="entry name" value="DUF2971"/>
</dbReference>